<dbReference type="EMBL" id="JBHRYC010000113">
    <property type="protein sequence ID" value="MFC3640008.1"/>
    <property type="molecule type" value="Genomic_DNA"/>
</dbReference>
<organism evidence="2 3">
    <name type="scientific">Camelimonas fluminis</name>
    <dbReference type="NCBI Taxonomy" id="1576911"/>
    <lineage>
        <taxon>Bacteria</taxon>
        <taxon>Pseudomonadati</taxon>
        <taxon>Pseudomonadota</taxon>
        <taxon>Alphaproteobacteria</taxon>
        <taxon>Hyphomicrobiales</taxon>
        <taxon>Chelatococcaceae</taxon>
        <taxon>Camelimonas</taxon>
    </lineage>
</organism>
<gene>
    <name evidence="2" type="ORF">ACFONL_21960</name>
</gene>
<dbReference type="NCBIfam" id="TIGR02001">
    <property type="entry name" value="gcw_chp"/>
    <property type="match status" value="1"/>
</dbReference>
<feature type="chain" id="PRO_5047381309" evidence="1">
    <location>
        <begin position="24"/>
        <end position="317"/>
    </location>
</feature>
<keyword evidence="1" id="KW-0732">Signal</keyword>
<accession>A0ABV7UNE4</accession>
<feature type="signal peptide" evidence="1">
    <location>
        <begin position="1"/>
        <end position="23"/>
    </location>
</feature>
<evidence type="ECO:0000256" key="1">
    <source>
        <dbReference type="SAM" id="SignalP"/>
    </source>
</evidence>
<dbReference type="Proteomes" id="UP001595704">
    <property type="component" value="Unassembled WGS sequence"/>
</dbReference>
<dbReference type="SUPFAM" id="SSF56935">
    <property type="entry name" value="Porins"/>
    <property type="match status" value="1"/>
</dbReference>
<comment type="caution">
    <text evidence="2">The sequence shown here is derived from an EMBL/GenBank/DDBJ whole genome shotgun (WGS) entry which is preliminary data.</text>
</comment>
<dbReference type="Pfam" id="PF09694">
    <property type="entry name" value="Gcw_chp"/>
    <property type="match status" value="1"/>
</dbReference>
<dbReference type="InterPro" id="IPR010239">
    <property type="entry name" value="CHP02001"/>
</dbReference>
<dbReference type="RefSeq" id="WP_191319837.1">
    <property type="nucleotide sequence ID" value="NZ_BNCG01000011.1"/>
</dbReference>
<protein>
    <submittedName>
        <fullName evidence="2">TorF family putative porin</fullName>
    </submittedName>
</protein>
<name>A0ABV7UNE4_9HYPH</name>
<reference evidence="3" key="1">
    <citation type="journal article" date="2019" name="Int. J. Syst. Evol. Microbiol.">
        <title>The Global Catalogue of Microorganisms (GCM) 10K type strain sequencing project: providing services to taxonomists for standard genome sequencing and annotation.</title>
        <authorList>
            <consortium name="The Broad Institute Genomics Platform"/>
            <consortium name="The Broad Institute Genome Sequencing Center for Infectious Disease"/>
            <person name="Wu L."/>
            <person name="Ma J."/>
        </authorList>
    </citation>
    <scope>NUCLEOTIDE SEQUENCE [LARGE SCALE GENOMIC DNA]</scope>
    <source>
        <strain evidence="3">KCTC 42282</strain>
    </source>
</reference>
<keyword evidence="3" id="KW-1185">Reference proteome</keyword>
<sequence length="317" mass="34204">MRQFSVLSAAAALSMAIAAPALAADVPAPPPAAPAAPAAKSTPFDLAFGVKFTTNYMFRGISQSNRNPAPQAYVEAQFLDNLIYVNAFYSKVDLVTRPAAETDIAVGIRPKLGPLNFDIGWMMYGYPKERRLFNPYSPVEYTGYTGVFEAPAILSPKNTDFQEIHAAVSGDIGDFTLGAGVYYAWNWLGTGAPATYVNGTLKYTIPESVTAAAFPGKISFSGELGYYDLGRTAWNYGAVKLKSYTTWNVGASYNYKNLTVDLRYSDTNLSKQNCFLNTSDPRGFATGSGRSSWCGATFLATVSVDFTLSGLQEALAR</sequence>
<evidence type="ECO:0000313" key="3">
    <source>
        <dbReference type="Proteomes" id="UP001595704"/>
    </source>
</evidence>
<evidence type="ECO:0000313" key="2">
    <source>
        <dbReference type="EMBL" id="MFC3640008.1"/>
    </source>
</evidence>
<proteinExistence type="predicted"/>